<proteinExistence type="predicted"/>
<organism evidence="4 5">
    <name type="scientific">Xanthobacter autotrophicus (strain ATCC BAA-1158 / Py2)</name>
    <dbReference type="NCBI Taxonomy" id="78245"/>
    <lineage>
        <taxon>Bacteria</taxon>
        <taxon>Pseudomonadati</taxon>
        <taxon>Pseudomonadota</taxon>
        <taxon>Alphaproteobacteria</taxon>
        <taxon>Hyphomicrobiales</taxon>
        <taxon>Xanthobacteraceae</taxon>
        <taxon>Xanthobacter</taxon>
    </lineage>
</organism>
<protein>
    <submittedName>
        <fullName evidence="4">Redoxin domain protein</fullName>
    </submittedName>
</protein>
<dbReference type="PANTHER" id="PTHR42852">
    <property type="entry name" value="THIOL:DISULFIDE INTERCHANGE PROTEIN DSBE"/>
    <property type="match status" value="1"/>
</dbReference>
<dbReference type="PROSITE" id="PS00194">
    <property type="entry name" value="THIOREDOXIN_1"/>
    <property type="match status" value="1"/>
</dbReference>
<dbReference type="Gene3D" id="3.40.30.10">
    <property type="entry name" value="Glutaredoxin"/>
    <property type="match status" value="1"/>
</dbReference>
<dbReference type="InterPro" id="IPR017937">
    <property type="entry name" value="Thioredoxin_CS"/>
</dbReference>
<dbReference type="InterPro" id="IPR050553">
    <property type="entry name" value="Thioredoxin_ResA/DsbE_sf"/>
</dbReference>
<dbReference type="HOGENOM" id="CLU_042529_11_0_5"/>
<dbReference type="InterPro" id="IPR013766">
    <property type="entry name" value="Thioredoxin_domain"/>
</dbReference>
<evidence type="ECO:0000313" key="5">
    <source>
        <dbReference type="Proteomes" id="UP000002417"/>
    </source>
</evidence>
<evidence type="ECO:0000259" key="3">
    <source>
        <dbReference type="PROSITE" id="PS51352"/>
    </source>
</evidence>
<keyword evidence="5" id="KW-1185">Reference proteome</keyword>
<sequence length="238" mass="24391">MSAPAGRGSQRVSSFPSKDQGMGGCAPGVARAAVNAACRALLAAVLAGPVAALPAGASPDASATVPHQAPQPLRPVDGRPLAPALRLEALDGPAFDLAEAHGVTVVHFFATWCAPCRTELPALARFAARTPQVKVVLVDVAEVPARVRRFFADQAPPGPVLMDLDRATARAFGVSLLPASFVIAEGRIALAAEGEVAWDSPETDTAIAALNGSGGRPQVRSTHTVSNKASNTESQEEP</sequence>
<dbReference type="PANTHER" id="PTHR42852:SF13">
    <property type="entry name" value="PROTEIN DIPZ"/>
    <property type="match status" value="1"/>
</dbReference>
<dbReference type="PhylomeDB" id="A7ID23"/>
<dbReference type="CDD" id="cd02966">
    <property type="entry name" value="TlpA_like_family"/>
    <property type="match status" value="1"/>
</dbReference>
<evidence type="ECO:0000256" key="2">
    <source>
        <dbReference type="SAM" id="MobiDB-lite"/>
    </source>
</evidence>
<dbReference type="KEGG" id="xau:Xaut_0664"/>
<dbReference type="Pfam" id="PF00578">
    <property type="entry name" value="AhpC-TSA"/>
    <property type="match status" value="1"/>
</dbReference>
<feature type="region of interest" description="Disordered" evidence="2">
    <location>
        <begin position="210"/>
        <end position="238"/>
    </location>
</feature>
<dbReference type="Proteomes" id="UP000002417">
    <property type="component" value="Chromosome"/>
</dbReference>
<reference evidence="4 5" key="1">
    <citation type="submission" date="2007-07" db="EMBL/GenBank/DDBJ databases">
        <title>Complete sequence of chromosome of Xanthobacter autotrophicus Py2.</title>
        <authorList>
            <consortium name="US DOE Joint Genome Institute"/>
            <person name="Copeland A."/>
            <person name="Lucas S."/>
            <person name="Lapidus A."/>
            <person name="Barry K."/>
            <person name="Glavina del Rio T."/>
            <person name="Hammon N."/>
            <person name="Israni S."/>
            <person name="Dalin E."/>
            <person name="Tice H."/>
            <person name="Pitluck S."/>
            <person name="Sims D."/>
            <person name="Brettin T."/>
            <person name="Bruce D."/>
            <person name="Detter J.C."/>
            <person name="Han C."/>
            <person name="Tapia R."/>
            <person name="Brainard J."/>
            <person name="Schmutz J."/>
            <person name="Larimer F."/>
            <person name="Land M."/>
            <person name="Hauser L."/>
            <person name="Kyrpides N."/>
            <person name="Kim E."/>
            <person name="Ensigns S.A."/>
            <person name="Richardson P."/>
        </authorList>
    </citation>
    <scope>NUCLEOTIDE SEQUENCE [LARGE SCALE GENOMIC DNA]</scope>
    <source>
        <strain evidence="5">ATCC BAA-1158 / Py2</strain>
    </source>
</reference>
<dbReference type="GO" id="GO:0015036">
    <property type="term" value="F:disulfide oxidoreductase activity"/>
    <property type="evidence" value="ECO:0007669"/>
    <property type="project" value="UniProtKB-ARBA"/>
</dbReference>
<feature type="region of interest" description="Disordered" evidence="2">
    <location>
        <begin position="1"/>
        <end position="21"/>
    </location>
</feature>
<dbReference type="EMBL" id="CP000781">
    <property type="protein sequence ID" value="ABS65916.1"/>
    <property type="molecule type" value="Genomic_DNA"/>
</dbReference>
<dbReference type="InterPro" id="IPR036249">
    <property type="entry name" value="Thioredoxin-like_sf"/>
</dbReference>
<feature type="domain" description="Thioredoxin" evidence="3">
    <location>
        <begin position="76"/>
        <end position="212"/>
    </location>
</feature>
<dbReference type="STRING" id="78245.Xaut_0664"/>
<dbReference type="eggNOG" id="COG0526">
    <property type="taxonomic scope" value="Bacteria"/>
</dbReference>
<evidence type="ECO:0000256" key="1">
    <source>
        <dbReference type="ARBA" id="ARBA00023284"/>
    </source>
</evidence>
<gene>
    <name evidence="4" type="ordered locus">Xaut_0664</name>
</gene>
<dbReference type="AlphaFoldDB" id="A7ID23"/>
<name>A7ID23_XANP2</name>
<dbReference type="GO" id="GO:0016209">
    <property type="term" value="F:antioxidant activity"/>
    <property type="evidence" value="ECO:0007669"/>
    <property type="project" value="InterPro"/>
</dbReference>
<keyword evidence="1" id="KW-0676">Redox-active center</keyword>
<feature type="compositionally biased region" description="Polar residues" evidence="2">
    <location>
        <begin position="219"/>
        <end position="238"/>
    </location>
</feature>
<accession>A7ID23</accession>
<dbReference type="OrthoDB" id="9799347at2"/>
<dbReference type="SUPFAM" id="SSF52833">
    <property type="entry name" value="Thioredoxin-like"/>
    <property type="match status" value="1"/>
</dbReference>
<evidence type="ECO:0000313" key="4">
    <source>
        <dbReference type="EMBL" id="ABS65916.1"/>
    </source>
</evidence>
<dbReference type="PROSITE" id="PS51352">
    <property type="entry name" value="THIOREDOXIN_2"/>
    <property type="match status" value="1"/>
</dbReference>
<dbReference type="InterPro" id="IPR000866">
    <property type="entry name" value="AhpC/TSA"/>
</dbReference>